<dbReference type="HOGENOM" id="CLU_071838_0_0_9"/>
<dbReference type="PANTHER" id="PTHR30337:SF0">
    <property type="entry name" value="NUCLEASE SBCCD SUBUNIT D"/>
    <property type="match status" value="1"/>
</dbReference>
<sequence length="331" mass="37722">MRILFFTDTHIRGTNPQNRTDNFLETLYQKIREVFDIAQKNNVDVLLHGGDIFDRPDIAPSLAREFVLLINKYSLPVYAVAGNHDIYGQNPLTLNRTMLGLLDGADVVKLIKPGEKLYFMADDKKIQLTGQHYYYGIDADDEKKGYIIKKDPGSDIAIHMVHGMLLEKPFFEGMAYTLIDNILETEADITLSGHYHTGFGTKCINEKYFINPGSLVRINNSLNELLRIPKVIILDIEDEIKVQEVYLKSAMPGEDVLDRSKVEALAFRDKKLSEFIQSVYSTGQYDTFDINRIIEQISKQENLKDEVVQEALKRIGRAQELLGSESNLEVN</sequence>
<dbReference type="AlphaFoldDB" id="F4LUA8"/>
<keyword evidence="3" id="KW-1185">Reference proteome</keyword>
<dbReference type="InterPro" id="IPR050535">
    <property type="entry name" value="DNA_Repair-Maintenance_Comp"/>
</dbReference>
<dbReference type="Gene3D" id="3.60.21.10">
    <property type="match status" value="1"/>
</dbReference>
<reference evidence="3" key="1">
    <citation type="journal article" date="2013" name="Genome Announc.">
        <title>First genome sequence of a syntrophic acetate-oxidizing bacterium, Tepidanaerobacter acetatoxydans strain Re1.</title>
        <authorList>
            <person name="Manzoor S."/>
            <person name="Bongcam-Rudloff E."/>
            <person name="Schnurer A."/>
            <person name="Muller B."/>
        </authorList>
    </citation>
    <scope>NUCLEOTIDE SEQUENCE [LARGE SCALE GENOMIC DNA]</scope>
    <source>
        <strain evidence="3">Re1</strain>
    </source>
</reference>
<name>F4LUA8_TEPAE</name>
<evidence type="ECO:0000259" key="1">
    <source>
        <dbReference type="Pfam" id="PF00149"/>
    </source>
</evidence>
<dbReference type="PANTHER" id="PTHR30337">
    <property type="entry name" value="COMPONENT OF ATP-DEPENDENT DSDNA EXONUCLEASE"/>
    <property type="match status" value="1"/>
</dbReference>
<dbReference type="KEGG" id="tae:TepiRe1_1404"/>
<dbReference type="OrthoDB" id="9773856at2"/>
<dbReference type="RefSeq" id="WP_013778361.1">
    <property type="nucleotide sequence ID" value="NC_015519.1"/>
</dbReference>
<dbReference type="InterPro" id="IPR004843">
    <property type="entry name" value="Calcineurin-like_PHP"/>
</dbReference>
<dbReference type="eggNOG" id="COG0420">
    <property type="taxonomic scope" value="Bacteria"/>
</dbReference>
<dbReference type="KEGG" id="tep:TepRe1_1292"/>
<dbReference type="Proteomes" id="UP000010802">
    <property type="component" value="Chromosome"/>
</dbReference>
<dbReference type="EMBL" id="HF563609">
    <property type="protein sequence ID" value="CDI40674.1"/>
    <property type="molecule type" value="Genomic_DNA"/>
</dbReference>
<gene>
    <name evidence="2" type="ordered locus">TEPIRE1_1404</name>
</gene>
<dbReference type="Pfam" id="PF00149">
    <property type="entry name" value="Metallophos"/>
    <property type="match status" value="1"/>
</dbReference>
<organism evidence="2 3">
    <name type="scientific">Tepidanaerobacter acetatoxydans (strain DSM 21804 / JCM 16047 / Re1)</name>
    <dbReference type="NCBI Taxonomy" id="1209989"/>
    <lineage>
        <taxon>Bacteria</taxon>
        <taxon>Bacillati</taxon>
        <taxon>Bacillota</taxon>
        <taxon>Clostridia</taxon>
        <taxon>Thermosediminibacterales</taxon>
        <taxon>Tepidanaerobacteraceae</taxon>
        <taxon>Tepidanaerobacter</taxon>
    </lineage>
</organism>
<dbReference type="GO" id="GO:0016787">
    <property type="term" value="F:hydrolase activity"/>
    <property type="evidence" value="ECO:0007669"/>
    <property type="project" value="InterPro"/>
</dbReference>
<evidence type="ECO:0000313" key="2">
    <source>
        <dbReference type="EMBL" id="CDI40674.1"/>
    </source>
</evidence>
<evidence type="ECO:0000313" key="3">
    <source>
        <dbReference type="Proteomes" id="UP000010802"/>
    </source>
</evidence>
<dbReference type="InterPro" id="IPR029052">
    <property type="entry name" value="Metallo-depent_PP-like"/>
</dbReference>
<protein>
    <submittedName>
        <fullName evidence="2">Metallophosphoesterase</fullName>
    </submittedName>
</protein>
<feature type="domain" description="Calcineurin-like phosphoesterase" evidence="1">
    <location>
        <begin position="1"/>
        <end position="197"/>
    </location>
</feature>
<dbReference type="STRING" id="1209989.TepRe1_1292"/>
<accession>F4LUA8</accession>
<dbReference type="SUPFAM" id="SSF56300">
    <property type="entry name" value="Metallo-dependent phosphatases"/>
    <property type="match status" value="1"/>
</dbReference>
<proteinExistence type="predicted"/>